<feature type="signal peptide" evidence="2">
    <location>
        <begin position="1"/>
        <end position="25"/>
    </location>
</feature>
<feature type="region of interest" description="Disordered" evidence="1">
    <location>
        <begin position="220"/>
        <end position="239"/>
    </location>
</feature>
<protein>
    <submittedName>
        <fullName evidence="3">Uncharacterized protein</fullName>
    </submittedName>
</protein>
<feature type="region of interest" description="Disordered" evidence="1">
    <location>
        <begin position="27"/>
        <end position="59"/>
    </location>
</feature>
<gene>
    <name evidence="3" type="ORF">NVV95_11845</name>
</gene>
<evidence type="ECO:0000256" key="1">
    <source>
        <dbReference type="SAM" id="MobiDB-lite"/>
    </source>
</evidence>
<comment type="caution">
    <text evidence="3">The sequence shown here is derived from an EMBL/GenBank/DDBJ whole genome shotgun (WGS) entry which is preliminary data.</text>
</comment>
<evidence type="ECO:0000313" key="4">
    <source>
        <dbReference type="Proteomes" id="UP001165580"/>
    </source>
</evidence>
<evidence type="ECO:0000313" key="3">
    <source>
        <dbReference type="EMBL" id="MCS5715240.1"/>
    </source>
</evidence>
<dbReference type="RefSeq" id="WP_259486745.1">
    <property type="nucleotide sequence ID" value="NZ_JANTEZ010000004.1"/>
</dbReference>
<keyword evidence="2" id="KW-0732">Signal</keyword>
<name>A0ABT2GG98_9MICO</name>
<dbReference type="Proteomes" id="UP001165580">
    <property type="component" value="Unassembled WGS sequence"/>
</dbReference>
<dbReference type="EMBL" id="JANTEZ010000004">
    <property type="protein sequence ID" value="MCS5715240.1"/>
    <property type="molecule type" value="Genomic_DNA"/>
</dbReference>
<organism evidence="3 4">
    <name type="scientific">Herbiconiux gentiana</name>
    <dbReference type="NCBI Taxonomy" id="2970912"/>
    <lineage>
        <taxon>Bacteria</taxon>
        <taxon>Bacillati</taxon>
        <taxon>Actinomycetota</taxon>
        <taxon>Actinomycetes</taxon>
        <taxon>Micrococcales</taxon>
        <taxon>Microbacteriaceae</taxon>
        <taxon>Herbiconiux</taxon>
    </lineage>
</organism>
<accession>A0ABT2GG98</accession>
<dbReference type="PROSITE" id="PS51257">
    <property type="entry name" value="PROKAR_LIPOPROTEIN"/>
    <property type="match status" value="1"/>
</dbReference>
<evidence type="ECO:0000256" key="2">
    <source>
        <dbReference type="SAM" id="SignalP"/>
    </source>
</evidence>
<keyword evidence="4" id="KW-1185">Reference proteome</keyword>
<proteinExistence type="predicted"/>
<sequence>MSTRAATTAALTALLLVAVSGCSNPATPAAGPAASSSATTPAGASVAPTGTTANGTTPPTVAPVVVDGLGLAIVQNRPDYGARRLQLSITNESASPVTVTAAQFSSPQFTAPVAAAKGTEIPVGLTRFLPVLLPEAVCPAPSTTPTLTVTVTDAAGASREVAGSPADPFAVLPRIAGEDCLDDAVATVADLRLADTLEVTGAGSDSVAHLQLIVDPRPMATTTDTGASSRTAPLSPTGAGPITLRLDHAASTILLRPADGTDWPIDLEVTPGDAPVTVTLDAVPARCDPHAIAEDKRGTFVPVTLEIPGGPAGTVSIPSSDTLRLAIYDYLASTCGFAVATG</sequence>
<feature type="compositionally biased region" description="Polar residues" evidence="1">
    <location>
        <begin position="220"/>
        <end position="234"/>
    </location>
</feature>
<feature type="chain" id="PRO_5046035130" evidence="2">
    <location>
        <begin position="26"/>
        <end position="342"/>
    </location>
</feature>
<reference evidence="3" key="1">
    <citation type="submission" date="2022-08" db="EMBL/GenBank/DDBJ databases">
        <authorList>
            <person name="Deng Y."/>
            <person name="Han X.-F."/>
            <person name="Zhang Y.-Q."/>
        </authorList>
    </citation>
    <scope>NUCLEOTIDE SEQUENCE</scope>
    <source>
        <strain evidence="3">CPCC 205716</strain>
    </source>
</reference>